<feature type="region of interest" description="Disordered" evidence="1">
    <location>
        <begin position="1"/>
        <end position="55"/>
    </location>
</feature>
<dbReference type="AlphaFoldDB" id="A0A9W4H680"/>
<organism evidence="2 3">
    <name type="scientific">Actinacidiphila bryophytorum</name>
    <dbReference type="NCBI Taxonomy" id="1436133"/>
    <lineage>
        <taxon>Bacteria</taxon>
        <taxon>Bacillati</taxon>
        <taxon>Actinomycetota</taxon>
        <taxon>Actinomycetes</taxon>
        <taxon>Kitasatosporales</taxon>
        <taxon>Streptomycetaceae</taxon>
        <taxon>Actinacidiphila</taxon>
    </lineage>
</organism>
<name>A0A9W4H680_9ACTN</name>
<feature type="compositionally biased region" description="Basic residues" evidence="1">
    <location>
        <begin position="1"/>
        <end position="15"/>
    </location>
</feature>
<evidence type="ECO:0000256" key="1">
    <source>
        <dbReference type="SAM" id="MobiDB-lite"/>
    </source>
</evidence>
<evidence type="ECO:0000313" key="2">
    <source>
        <dbReference type="EMBL" id="CAG7653816.1"/>
    </source>
</evidence>
<evidence type="ECO:0000313" key="3">
    <source>
        <dbReference type="Proteomes" id="UP001153328"/>
    </source>
</evidence>
<sequence length="55" mass="6013">MARPASPRHPRRPGRHPAPGRTLDLPATPAPDGRPRPFPRGGASWTVCRTLGPRR</sequence>
<accession>A0A9W4H680</accession>
<comment type="caution">
    <text evidence="2">The sequence shown here is derived from an EMBL/GenBank/DDBJ whole genome shotgun (WGS) entry which is preliminary data.</text>
</comment>
<protein>
    <submittedName>
        <fullName evidence="2">Uncharacterized protein</fullName>
    </submittedName>
</protein>
<reference evidence="2" key="1">
    <citation type="submission" date="2021-06" db="EMBL/GenBank/DDBJ databases">
        <authorList>
            <person name="Arsene-Ploetze F."/>
        </authorList>
    </citation>
    <scope>NUCLEOTIDE SEQUENCE</scope>
    <source>
        <strain evidence="2">SBRY1</strain>
    </source>
</reference>
<gene>
    <name evidence="2" type="ORF">SBRY_60271</name>
</gene>
<dbReference type="Proteomes" id="UP001153328">
    <property type="component" value="Unassembled WGS sequence"/>
</dbReference>
<keyword evidence="3" id="KW-1185">Reference proteome</keyword>
<proteinExistence type="predicted"/>
<dbReference type="EMBL" id="CAJVAX010000020">
    <property type="protein sequence ID" value="CAG7653816.1"/>
    <property type="molecule type" value="Genomic_DNA"/>
</dbReference>